<dbReference type="GO" id="GO:0005886">
    <property type="term" value="C:plasma membrane"/>
    <property type="evidence" value="ECO:0007669"/>
    <property type="project" value="UniProtKB-SubCell"/>
</dbReference>
<keyword evidence="2" id="KW-1003">Cell membrane</keyword>
<accession>A0AA92BZE9</accession>
<evidence type="ECO:0000256" key="6">
    <source>
        <dbReference type="SAM" id="Phobius"/>
    </source>
</evidence>
<dbReference type="CDD" id="cd06579">
    <property type="entry name" value="TM_PBP1_transp_AraH_like"/>
    <property type="match status" value="1"/>
</dbReference>
<keyword evidence="4 6" id="KW-1133">Transmembrane helix</keyword>
<feature type="transmembrane region" description="Helical" evidence="6">
    <location>
        <begin position="120"/>
        <end position="142"/>
    </location>
</feature>
<gene>
    <name evidence="7" type="ORF">DC430_22155</name>
</gene>
<dbReference type="Pfam" id="PF02653">
    <property type="entry name" value="BPD_transp_2"/>
    <property type="match status" value="1"/>
</dbReference>
<evidence type="ECO:0000313" key="8">
    <source>
        <dbReference type="Proteomes" id="UP000244335"/>
    </source>
</evidence>
<organism evidence="7 8">
    <name type="scientific">Rhizobium rhizogenes</name>
    <name type="common">Agrobacterium rhizogenes</name>
    <dbReference type="NCBI Taxonomy" id="359"/>
    <lineage>
        <taxon>Bacteria</taxon>
        <taxon>Pseudomonadati</taxon>
        <taxon>Pseudomonadota</taxon>
        <taxon>Alphaproteobacteria</taxon>
        <taxon>Hyphomicrobiales</taxon>
        <taxon>Rhizobiaceae</taxon>
        <taxon>Rhizobium/Agrobacterium group</taxon>
        <taxon>Rhizobium</taxon>
    </lineage>
</organism>
<dbReference type="Proteomes" id="UP000244335">
    <property type="component" value="Unassembled WGS sequence"/>
</dbReference>
<reference evidence="7 8" key="1">
    <citation type="submission" date="2018-04" db="EMBL/GenBank/DDBJ databases">
        <authorList>
            <person name="Hagen T."/>
        </authorList>
    </citation>
    <scope>NUCLEOTIDE SEQUENCE [LARGE SCALE GENOMIC DNA]</scope>
    <source>
        <strain evidence="7 8">TPD7009</strain>
    </source>
</reference>
<keyword evidence="5 6" id="KW-0472">Membrane</keyword>
<evidence type="ECO:0000256" key="3">
    <source>
        <dbReference type="ARBA" id="ARBA00022692"/>
    </source>
</evidence>
<evidence type="ECO:0000256" key="5">
    <source>
        <dbReference type="ARBA" id="ARBA00023136"/>
    </source>
</evidence>
<feature type="transmembrane region" description="Helical" evidence="6">
    <location>
        <begin position="211"/>
        <end position="229"/>
    </location>
</feature>
<feature type="transmembrane region" description="Helical" evidence="6">
    <location>
        <begin position="290"/>
        <end position="308"/>
    </location>
</feature>
<evidence type="ECO:0000256" key="2">
    <source>
        <dbReference type="ARBA" id="ARBA00022475"/>
    </source>
</evidence>
<evidence type="ECO:0000256" key="4">
    <source>
        <dbReference type="ARBA" id="ARBA00022989"/>
    </source>
</evidence>
<name>A0AA92BZE9_RHIRH</name>
<feature type="transmembrane region" description="Helical" evidence="6">
    <location>
        <begin position="249"/>
        <end position="278"/>
    </location>
</feature>
<dbReference type="AlphaFoldDB" id="A0AA92BZE9"/>
<dbReference type="PANTHER" id="PTHR32196:SF72">
    <property type="entry name" value="RIBOSE IMPORT PERMEASE PROTEIN RBSC"/>
    <property type="match status" value="1"/>
</dbReference>
<proteinExistence type="predicted"/>
<feature type="transmembrane region" description="Helical" evidence="6">
    <location>
        <begin position="90"/>
        <end position="113"/>
    </location>
</feature>
<evidence type="ECO:0000256" key="1">
    <source>
        <dbReference type="ARBA" id="ARBA00004651"/>
    </source>
</evidence>
<feature type="transmembrane region" description="Helical" evidence="6">
    <location>
        <begin position="162"/>
        <end position="180"/>
    </location>
</feature>
<comment type="caution">
    <text evidence="7">The sequence shown here is derived from an EMBL/GenBank/DDBJ whole genome shotgun (WGS) entry which is preliminary data.</text>
</comment>
<dbReference type="GO" id="GO:0022857">
    <property type="term" value="F:transmembrane transporter activity"/>
    <property type="evidence" value="ECO:0007669"/>
    <property type="project" value="InterPro"/>
</dbReference>
<dbReference type="InterPro" id="IPR001851">
    <property type="entry name" value="ABC_transp_permease"/>
</dbReference>
<dbReference type="RefSeq" id="WP_116494798.1">
    <property type="nucleotide sequence ID" value="NZ_QDFR01000012.1"/>
</dbReference>
<feature type="transmembrane region" description="Helical" evidence="6">
    <location>
        <begin position="36"/>
        <end position="59"/>
    </location>
</feature>
<dbReference type="PANTHER" id="PTHR32196">
    <property type="entry name" value="ABC TRANSPORTER PERMEASE PROTEIN YPHD-RELATED-RELATED"/>
    <property type="match status" value="1"/>
</dbReference>
<evidence type="ECO:0000313" key="7">
    <source>
        <dbReference type="EMBL" id="PVE50370.1"/>
    </source>
</evidence>
<sequence length="333" mass="34706">MKTLLKNREWLLAGIIILLIIGFSLRSPGFERPANLVNIFNDTSILIILALGQMTVILTKSIDLSVAANLAFTGMAVAMTNAAFPGVPLPLLIAMAVGIGALLGSINGILVWWLGLPSIVVTLGTLTIYRGMAFVLSGGAWVNAHQMSPTFLNVPRTSILGMPVLSWVAILVIVAAWIILKRTAFGRSAYASGGNPSAAIYAGIDVGHTRFLAFVLSGALAGLASYLWVSRYAVAYVDIAQGFELDSVAANVIGGISIAGGIGSVLGAVLGALFLGVIKNALPVIGISPFAQMAISGIVIVLAVVFNARAEARKGRIILRDRAATEQSKEAAV</sequence>
<protein>
    <submittedName>
        <fullName evidence="7">Branched-chain amino acid ABC transporter permease</fullName>
    </submittedName>
</protein>
<comment type="subcellular location">
    <subcellularLocation>
        <location evidence="1">Cell membrane</location>
        <topology evidence="1">Multi-pass membrane protein</topology>
    </subcellularLocation>
</comment>
<feature type="transmembrane region" description="Helical" evidence="6">
    <location>
        <begin position="66"/>
        <end position="84"/>
    </location>
</feature>
<dbReference type="EMBL" id="QDFR01000012">
    <property type="protein sequence ID" value="PVE50370.1"/>
    <property type="molecule type" value="Genomic_DNA"/>
</dbReference>
<keyword evidence="3 6" id="KW-0812">Transmembrane</keyword>